<dbReference type="PROSITE" id="PS51257">
    <property type="entry name" value="PROKAR_LIPOPROTEIN"/>
    <property type="match status" value="1"/>
</dbReference>
<reference evidence="2 3" key="1">
    <citation type="submission" date="2024-09" db="EMBL/GenBank/DDBJ databases">
        <authorList>
            <person name="Sun Q."/>
            <person name="Mori K."/>
        </authorList>
    </citation>
    <scope>NUCLEOTIDE SEQUENCE [LARGE SCALE GENOMIC DNA]</scope>
    <source>
        <strain evidence="2 3">CCM 7650</strain>
    </source>
</reference>
<dbReference type="RefSeq" id="WP_382386478.1">
    <property type="nucleotide sequence ID" value="NZ_JBHLWI010000009.1"/>
</dbReference>
<proteinExistence type="predicted"/>
<dbReference type="EMBL" id="JBHLWI010000009">
    <property type="protein sequence ID" value="MFC0262037.1"/>
    <property type="molecule type" value="Genomic_DNA"/>
</dbReference>
<feature type="signal peptide" evidence="1">
    <location>
        <begin position="1"/>
        <end position="23"/>
    </location>
</feature>
<feature type="chain" id="PRO_5045572668" evidence="1">
    <location>
        <begin position="24"/>
        <end position="252"/>
    </location>
</feature>
<dbReference type="Proteomes" id="UP001589797">
    <property type="component" value="Unassembled WGS sequence"/>
</dbReference>
<organism evidence="2 3">
    <name type="scientific">Fontibacter flavus</name>
    <dbReference type="NCBI Taxonomy" id="654838"/>
    <lineage>
        <taxon>Bacteria</taxon>
        <taxon>Pseudomonadati</taxon>
        <taxon>Bacteroidota</taxon>
        <taxon>Cytophagia</taxon>
        <taxon>Cytophagales</taxon>
        <taxon>Cyclobacteriaceae</taxon>
        <taxon>Fontibacter</taxon>
    </lineage>
</organism>
<comment type="caution">
    <text evidence="2">The sequence shown here is derived from an EMBL/GenBank/DDBJ whole genome shotgun (WGS) entry which is preliminary data.</text>
</comment>
<protein>
    <submittedName>
        <fullName evidence="2">Uncharacterized protein</fullName>
    </submittedName>
</protein>
<keyword evidence="1" id="KW-0732">Signal</keyword>
<evidence type="ECO:0000256" key="1">
    <source>
        <dbReference type="SAM" id="SignalP"/>
    </source>
</evidence>
<accession>A0ABV6FQE9</accession>
<evidence type="ECO:0000313" key="2">
    <source>
        <dbReference type="EMBL" id="MFC0262037.1"/>
    </source>
</evidence>
<sequence>MKKTTSLLFLLLAGIIVTLSSCEYEVEAPVPSAVDLNVAFSLIDEDPEFQNARVLSRLEIQEATMNVKKLDVRILGNAPLGTNLNRNFSFDFPDPKTITYKNTEEGSEINIAVPRATYRQFMFDLDIAQKGEEPAASMKGIFQTSDGFEAPVSFELYGDLFSFDGKFEAKDKNDVLDFNQIETATMMIELYAKKWFNDLDESLLDSAEIVDGVILINPDHNTEIYEFVKGKIQELSEIKLMIKLQQQGKSGK</sequence>
<name>A0ABV6FQE9_9BACT</name>
<evidence type="ECO:0000313" key="3">
    <source>
        <dbReference type="Proteomes" id="UP001589797"/>
    </source>
</evidence>
<gene>
    <name evidence="2" type="ORF">ACFFIP_05030</name>
</gene>
<keyword evidence="3" id="KW-1185">Reference proteome</keyword>